<dbReference type="PANTHER" id="PTHR11228">
    <property type="entry name" value="RADICAL SAM DOMAIN PROTEIN"/>
    <property type="match status" value="1"/>
</dbReference>
<comment type="cofactor">
    <cofactor evidence="1">
        <name>[4Fe-4S] cluster</name>
        <dbReference type="ChEBI" id="CHEBI:49883"/>
    </cofactor>
</comment>
<dbReference type="AlphaFoldDB" id="A0A9X4MFM9"/>
<dbReference type="PROSITE" id="PS51918">
    <property type="entry name" value="RADICAL_SAM"/>
    <property type="match status" value="1"/>
</dbReference>
<evidence type="ECO:0000256" key="3">
    <source>
        <dbReference type="ARBA" id="ARBA00022723"/>
    </source>
</evidence>
<keyword evidence="5" id="KW-0411">Iron-sulfur</keyword>
<dbReference type="InterPro" id="IPR023885">
    <property type="entry name" value="4Fe4S-binding_SPASM_dom"/>
</dbReference>
<reference evidence="7" key="2">
    <citation type="submission" date="2022-10" db="EMBL/GenBank/DDBJ databases">
        <authorList>
            <person name="Aronson H.S."/>
        </authorList>
    </citation>
    <scope>NUCLEOTIDE SEQUENCE</scope>
    <source>
        <strain evidence="7">RS19-109</strain>
    </source>
</reference>
<dbReference type="InterPro" id="IPR058240">
    <property type="entry name" value="rSAM_sf"/>
</dbReference>
<evidence type="ECO:0000256" key="2">
    <source>
        <dbReference type="ARBA" id="ARBA00022691"/>
    </source>
</evidence>
<accession>A0A9X4MFM9</accession>
<dbReference type="NCBIfam" id="TIGR04085">
    <property type="entry name" value="rSAM_more_4Fe4S"/>
    <property type="match status" value="1"/>
</dbReference>
<sequence length="534" mass="58374">MANSIASYSPGIFPACRKVLSDASWQDFLALLKLAADLSGLAGMLADPAVSVSSAPPYLFDLARLELALHRVRQARTSLPAVVEELAVNPSLQVCQVSWAGLLDLLGEGGLQALPAPVARQEVILLWLDPETGKSRAQVAGDEELLALKMVCEGIEPRQATEFGAVSVGTIMAALDRAADKGILLAPPSRIRRDAESFPITDAVAPRFLAAEVFTLQWHITQVCDLHCKHCYDRSDRAPLSLDRGIAVLDQLRDFCQSRHVRGQVSFSGGNPLLYPHFRELYQAAVDRGFTVAILGNATGKERLLPLLAIEKPAFYQVSLEGLEKHNDYIRGTGYFARVMEFLALLREQEIYSMVMLTLTRGNMDQVLPLAELLRDRVDLFVFNRLAMVGEGSLLESVPTAEYPKFLESYLAAARANPAMGLKDNFFNLLREKKGEPLLGGCAGFGCGAAFNFVSLLPDGEVHACRKLPSQIGNIFSQSLAEIYDSPAAGQYRAGSQACRECRLRPACGGCLAVSHGFGLDIFRERDPYCFLEH</sequence>
<dbReference type="SUPFAM" id="SSF102114">
    <property type="entry name" value="Radical SAM enzymes"/>
    <property type="match status" value="1"/>
</dbReference>
<dbReference type="SFLD" id="SFLDG01067">
    <property type="entry name" value="SPASM/twitch_domain_containing"/>
    <property type="match status" value="1"/>
</dbReference>
<evidence type="ECO:0000259" key="6">
    <source>
        <dbReference type="PROSITE" id="PS51918"/>
    </source>
</evidence>
<proteinExistence type="predicted"/>
<dbReference type="Pfam" id="PF13186">
    <property type="entry name" value="SPASM"/>
    <property type="match status" value="1"/>
</dbReference>
<name>A0A9X4MFM9_9BACT</name>
<comment type="caution">
    <text evidence="7">The sequence shown here is derived from an EMBL/GenBank/DDBJ whole genome shotgun (WGS) entry which is preliminary data.</text>
</comment>
<evidence type="ECO:0000256" key="4">
    <source>
        <dbReference type="ARBA" id="ARBA00023004"/>
    </source>
</evidence>
<dbReference type="Gene3D" id="3.20.20.70">
    <property type="entry name" value="Aldolase class I"/>
    <property type="match status" value="1"/>
</dbReference>
<dbReference type="InterPro" id="IPR050377">
    <property type="entry name" value="Radical_SAM_PqqE_MftC-like"/>
</dbReference>
<dbReference type="GO" id="GO:0051536">
    <property type="term" value="F:iron-sulfur cluster binding"/>
    <property type="evidence" value="ECO:0007669"/>
    <property type="project" value="UniProtKB-KW"/>
</dbReference>
<dbReference type="InterPro" id="IPR023807">
    <property type="entry name" value="Peptide_mod_rSAM"/>
</dbReference>
<dbReference type="InterPro" id="IPR013785">
    <property type="entry name" value="Aldolase_TIM"/>
</dbReference>
<dbReference type="PANTHER" id="PTHR11228:SF7">
    <property type="entry name" value="PQQA PEPTIDE CYCLASE"/>
    <property type="match status" value="1"/>
</dbReference>
<dbReference type="CDD" id="cd01335">
    <property type="entry name" value="Radical_SAM"/>
    <property type="match status" value="1"/>
</dbReference>
<keyword evidence="4" id="KW-0408">Iron</keyword>
<keyword evidence="3" id="KW-0479">Metal-binding</keyword>
<dbReference type="EMBL" id="JAPHEH010000001">
    <property type="protein sequence ID" value="MDG4475060.1"/>
    <property type="molecule type" value="Genomic_DNA"/>
</dbReference>
<dbReference type="SFLD" id="SFLDS00029">
    <property type="entry name" value="Radical_SAM"/>
    <property type="match status" value="1"/>
</dbReference>
<evidence type="ECO:0000256" key="5">
    <source>
        <dbReference type="ARBA" id="ARBA00023014"/>
    </source>
</evidence>
<evidence type="ECO:0000313" key="8">
    <source>
        <dbReference type="Proteomes" id="UP001154240"/>
    </source>
</evidence>
<dbReference type="InterPro" id="IPR007197">
    <property type="entry name" value="rSAM"/>
</dbReference>
<dbReference type="GO" id="GO:0046872">
    <property type="term" value="F:metal ion binding"/>
    <property type="evidence" value="ECO:0007669"/>
    <property type="project" value="UniProtKB-KW"/>
</dbReference>
<keyword evidence="8" id="KW-1185">Reference proteome</keyword>
<dbReference type="Proteomes" id="UP001154240">
    <property type="component" value="Unassembled WGS sequence"/>
</dbReference>
<reference evidence="7" key="1">
    <citation type="journal article" date="2022" name="bioRxiv">
        <title>Thiovibrio frasassiensisgen. nov., sp. nov., an autotrophic, elemental sulfur disproportionating bacterium isolated from sulfidic karst sediment, and proposal of Thiovibrionaceae fam. nov.</title>
        <authorList>
            <person name="Aronson H."/>
            <person name="Thomas C."/>
            <person name="Bhattacharyya M."/>
            <person name="Eckstein S."/>
            <person name="Jensen S."/>
            <person name="Barco R."/>
            <person name="Macalady J."/>
            <person name="Amend J."/>
        </authorList>
    </citation>
    <scope>NUCLEOTIDE SEQUENCE</scope>
    <source>
        <strain evidence="7">RS19-109</strain>
    </source>
</reference>
<protein>
    <submittedName>
        <fullName evidence="7">Thio(Seleno)oxazole modification radical SAM maturase SbtM</fullName>
    </submittedName>
</protein>
<keyword evidence="2" id="KW-0949">S-adenosyl-L-methionine</keyword>
<evidence type="ECO:0000313" key="7">
    <source>
        <dbReference type="EMBL" id="MDG4475060.1"/>
    </source>
</evidence>
<dbReference type="Pfam" id="PF04055">
    <property type="entry name" value="Radical_SAM"/>
    <property type="match status" value="1"/>
</dbReference>
<feature type="domain" description="Radical SAM core" evidence="6">
    <location>
        <begin position="210"/>
        <end position="423"/>
    </location>
</feature>
<evidence type="ECO:0000256" key="1">
    <source>
        <dbReference type="ARBA" id="ARBA00001966"/>
    </source>
</evidence>
<organism evidence="7 8">
    <name type="scientific">Thiovibrio frasassiensis</name>
    <dbReference type="NCBI Taxonomy" id="2984131"/>
    <lineage>
        <taxon>Bacteria</taxon>
        <taxon>Pseudomonadati</taxon>
        <taxon>Thermodesulfobacteriota</taxon>
        <taxon>Desulfobulbia</taxon>
        <taxon>Desulfobulbales</taxon>
        <taxon>Thiovibrionaceae</taxon>
        <taxon>Thiovibrio</taxon>
    </lineage>
</organism>
<dbReference type="NCBIfam" id="TIGR04082">
    <property type="entry name" value="rSAM_for_selen"/>
    <property type="match status" value="1"/>
</dbReference>
<dbReference type="GO" id="GO:0003824">
    <property type="term" value="F:catalytic activity"/>
    <property type="evidence" value="ECO:0007669"/>
    <property type="project" value="InterPro"/>
</dbReference>
<gene>
    <name evidence="7" type="primary">sbtM</name>
    <name evidence="7" type="ORF">OLX77_02655</name>
</gene>
<dbReference type="RefSeq" id="WP_307632036.1">
    <property type="nucleotide sequence ID" value="NZ_JAPHEH010000001.1"/>
</dbReference>